<organism evidence="7 8">
    <name type="scientific">Colwellia psychrerythraea</name>
    <name type="common">Vibrio psychroerythus</name>
    <dbReference type="NCBI Taxonomy" id="28229"/>
    <lineage>
        <taxon>Bacteria</taxon>
        <taxon>Pseudomonadati</taxon>
        <taxon>Pseudomonadota</taxon>
        <taxon>Gammaproteobacteria</taxon>
        <taxon>Alteromonadales</taxon>
        <taxon>Colwelliaceae</taxon>
        <taxon>Colwellia</taxon>
    </lineage>
</organism>
<dbReference type="RefSeq" id="WP_033094738.1">
    <property type="nucleotide sequence ID" value="NZ_JQED01000042.1"/>
</dbReference>
<keyword evidence="1 4" id="KW-0349">Heme</keyword>
<keyword evidence="3 4" id="KW-0408">Iron</keyword>
<evidence type="ECO:0000313" key="7">
    <source>
        <dbReference type="EMBL" id="KGJ88832.1"/>
    </source>
</evidence>
<evidence type="ECO:0000313" key="8">
    <source>
        <dbReference type="Proteomes" id="UP000029843"/>
    </source>
</evidence>
<dbReference type="GO" id="GO:0046872">
    <property type="term" value="F:metal ion binding"/>
    <property type="evidence" value="ECO:0007669"/>
    <property type="project" value="UniProtKB-KW"/>
</dbReference>
<keyword evidence="5" id="KW-1133">Transmembrane helix</keyword>
<dbReference type="PATRIC" id="fig|28229.4.peg.3062"/>
<dbReference type="GO" id="GO:0020037">
    <property type="term" value="F:heme binding"/>
    <property type="evidence" value="ECO:0007669"/>
    <property type="project" value="InterPro"/>
</dbReference>
<name>A0A099KFP2_COLPS</name>
<evidence type="ECO:0000256" key="3">
    <source>
        <dbReference type="ARBA" id="ARBA00023004"/>
    </source>
</evidence>
<dbReference type="SUPFAM" id="SSF46626">
    <property type="entry name" value="Cytochrome c"/>
    <property type="match status" value="1"/>
</dbReference>
<evidence type="ECO:0000256" key="2">
    <source>
        <dbReference type="ARBA" id="ARBA00022723"/>
    </source>
</evidence>
<feature type="transmembrane region" description="Helical" evidence="5">
    <location>
        <begin position="12"/>
        <end position="33"/>
    </location>
</feature>
<dbReference type="Gene3D" id="1.10.760.10">
    <property type="entry name" value="Cytochrome c-like domain"/>
    <property type="match status" value="1"/>
</dbReference>
<keyword evidence="5" id="KW-0812">Transmembrane</keyword>
<sequence length="148" mass="17007">MSESFTKGMARNIYYGGSIFFFLIFLALTFHTVKEMPKRDNRENITEAVERGKHLWEKNNCVGCHSLIGEGAYFAPELANVYDRRGGGSEEGFKAFLNGWMKAQPLNIPGRRQMPNFHLNDQEIDDLAEFLKWTSELDDNNWPPNIEG</sequence>
<evidence type="ECO:0000256" key="4">
    <source>
        <dbReference type="PROSITE-ProRule" id="PRU00433"/>
    </source>
</evidence>
<comment type="caution">
    <text evidence="7">The sequence shown here is derived from an EMBL/GenBank/DDBJ whole genome shotgun (WGS) entry which is preliminary data.</text>
</comment>
<gene>
    <name evidence="7" type="ORF">ND2E_0125</name>
</gene>
<keyword evidence="2 4" id="KW-0479">Metal-binding</keyword>
<reference evidence="7 8" key="1">
    <citation type="submission" date="2014-08" db="EMBL/GenBank/DDBJ databases">
        <title>Genomic and Phenotypic Diversity of Colwellia psychrerythraea strains from Disparate Marine Basins.</title>
        <authorList>
            <person name="Techtmann S.M."/>
            <person name="Stelling S.C."/>
            <person name="Utturkar S.M."/>
            <person name="Alshibli N."/>
            <person name="Harris A."/>
            <person name="Brown S.D."/>
            <person name="Hazen T.C."/>
        </authorList>
    </citation>
    <scope>NUCLEOTIDE SEQUENCE [LARGE SCALE GENOMIC DNA]</scope>
    <source>
        <strain evidence="7 8">ND2E</strain>
    </source>
</reference>
<dbReference type="AlphaFoldDB" id="A0A099KFP2"/>
<feature type="domain" description="Cytochrome c" evidence="6">
    <location>
        <begin position="47"/>
        <end position="135"/>
    </location>
</feature>
<dbReference type="InterPro" id="IPR036909">
    <property type="entry name" value="Cyt_c-like_dom_sf"/>
</dbReference>
<accession>A0A099KFP2</accession>
<dbReference type="EMBL" id="JQED01000042">
    <property type="protein sequence ID" value="KGJ88832.1"/>
    <property type="molecule type" value="Genomic_DNA"/>
</dbReference>
<evidence type="ECO:0000256" key="1">
    <source>
        <dbReference type="ARBA" id="ARBA00022617"/>
    </source>
</evidence>
<proteinExistence type="predicted"/>
<dbReference type="Proteomes" id="UP000029843">
    <property type="component" value="Unassembled WGS sequence"/>
</dbReference>
<protein>
    <submittedName>
        <fullName evidence="7">Cytochrome c class I</fullName>
    </submittedName>
</protein>
<evidence type="ECO:0000259" key="6">
    <source>
        <dbReference type="PROSITE" id="PS51007"/>
    </source>
</evidence>
<dbReference type="Pfam" id="PF00034">
    <property type="entry name" value="Cytochrom_C"/>
    <property type="match status" value="1"/>
</dbReference>
<dbReference type="OrthoDB" id="9809720at2"/>
<dbReference type="GO" id="GO:0009055">
    <property type="term" value="F:electron transfer activity"/>
    <property type="evidence" value="ECO:0007669"/>
    <property type="project" value="InterPro"/>
</dbReference>
<evidence type="ECO:0000256" key="5">
    <source>
        <dbReference type="SAM" id="Phobius"/>
    </source>
</evidence>
<dbReference type="InterPro" id="IPR009056">
    <property type="entry name" value="Cyt_c-like_dom"/>
</dbReference>
<keyword evidence="5" id="KW-0472">Membrane</keyword>
<dbReference type="PROSITE" id="PS51007">
    <property type="entry name" value="CYTC"/>
    <property type="match status" value="1"/>
</dbReference>